<dbReference type="AlphaFoldDB" id="A0AAE0MZM0"/>
<accession>A0AAE0MZM0</accession>
<organism evidence="3 4">
    <name type="scientific">Lasiosphaeria ovina</name>
    <dbReference type="NCBI Taxonomy" id="92902"/>
    <lineage>
        <taxon>Eukaryota</taxon>
        <taxon>Fungi</taxon>
        <taxon>Dikarya</taxon>
        <taxon>Ascomycota</taxon>
        <taxon>Pezizomycotina</taxon>
        <taxon>Sordariomycetes</taxon>
        <taxon>Sordariomycetidae</taxon>
        <taxon>Sordariales</taxon>
        <taxon>Lasiosphaeriaceae</taxon>
        <taxon>Lasiosphaeria</taxon>
    </lineage>
</organism>
<keyword evidence="2" id="KW-0812">Transmembrane</keyword>
<gene>
    <name evidence="3" type="ORF">B0T24DRAFT_598088</name>
</gene>
<comment type="caution">
    <text evidence="3">The sequence shown here is derived from an EMBL/GenBank/DDBJ whole genome shotgun (WGS) entry which is preliminary data.</text>
</comment>
<proteinExistence type="predicted"/>
<reference evidence="3" key="1">
    <citation type="journal article" date="2023" name="Mol. Phylogenet. Evol.">
        <title>Genome-scale phylogeny and comparative genomics of the fungal order Sordariales.</title>
        <authorList>
            <person name="Hensen N."/>
            <person name="Bonometti L."/>
            <person name="Westerberg I."/>
            <person name="Brannstrom I.O."/>
            <person name="Guillou S."/>
            <person name="Cros-Aarteil S."/>
            <person name="Calhoun S."/>
            <person name="Haridas S."/>
            <person name="Kuo A."/>
            <person name="Mondo S."/>
            <person name="Pangilinan J."/>
            <person name="Riley R."/>
            <person name="LaButti K."/>
            <person name="Andreopoulos B."/>
            <person name="Lipzen A."/>
            <person name="Chen C."/>
            <person name="Yan M."/>
            <person name="Daum C."/>
            <person name="Ng V."/>
            <person name="Clum A."/>
            <person name="Steindorff A."/>
            <person name="Ohm R.A."/>
            <person name="Martin F."/>
            <person name="Silar P."/>
            <person name="Natvig D.O."/>
            <person name="Lalanne C."/>
            <person name="Gautier V."/>
            <person name="Ament-Velasquez S.L."/>
            <person name="Kruys A."/>
            <person name="Hutchinson M.I."/>
            <person name="Powell A.J."/>
            <person name="Barry K."/>
            <person name="Miller A.N."/>
            <person name="Grigoriev I.V."/>
            <person name="Debuchy R."/>
            <person name="Gladieux P."/>
            <person name="Hiltunen Thoren M."/>
            <person name="Johannesson H."/>
        </authorList>
    </citation>
    <scope>NUCLEOTIDE SEQUENCE</scope>
    <source>
        <strain evidence="3">CBS 958.72</strain>
    </source>
</reference>
<feature type="compositionally biased region" description="Polar residues" evidence="1">
    <location>
        <begin position="1"/>
        <end position="26"/>
    </location>
</feature>
<evidence type="ECO:0000313" key="3">
    <source>
        <dbReference type="EMBL" id="KAK3364753.1"/>
    </source>
</evidence>
<keyword evidence="2" id="KW-0472">Membrane</keyword>
<evidence type="ECO:0000256" key="1">
    <source>
        <dbReference type="SAM" id="MobiDB-lite"/>
    </source>
</evidence>
<keyword evidence="2" id="KW-1133">Transmembrane helix</keyword>
<evidence type="ECO:0000256" key="2">
    <source>
        <dbReference type="SAM" id="Phobius"/>
    </source>
</evidence>
<feature type="compositionally biased region" description="Basic residues" evidence="1">
    <location>
        <begin position="288"/>
        <end position="298"/>
    </location>
</feature>
<reference evidence="3" key="2">
    <citation type="submission" date="2023-06" db="EMBL/GenBank/DDBJ databases">
        <authorList>
            <consortium name="Lawrence Berkeley National Laboratory"/>
            <person name="Haridas S."/>
            <person name="Hensen N."/>
            <person name="Bonometti L."/>
            <person name="Westerberg I."/>
            <person name="Brannstrom I.O."/>
            <person name="Guillou S."/>
            <person name="Cros-Aarteil S."/>
            <person name="Calhoun S."/>
            <person name="Kuo A."/>
            <person name="Mondo S."/>
            <person name="Pangilinan J."/>
            <person name="Riley R."/>
            <person name="Labutti K."/>
            <person name="Andreopoulos B."/>
            <person name="Lipzen A."/>
            <person name="Chen C."/>
            <person name="Yanf M."/>
            <person name="Daum C."/>
            <person name="Ng V."/>
            <person name="Clum A."/>
            <person name="Steindorff A."/>
            <person name="Ohm R."/>
            <person name="Martin F."/>
            <person name="Silar P."/>
            <person name="Natvig D."/>
            <person name="Lalanne C."/>
            <person name="Gautier V."/>
            <person name="Ament-Velasquez S.L."/>
            <person name="Kruys A."/>
            <person name="Hutchinson M.I."/>
            <person name="Powell A.J."/>
            <person name="Barry K."/>
            <person name="Miller A.N."/>
            <person name="Grigoriev I.V."/>
            <person name="Debuchy R."/>
            <person name="Gladieux P."/>
            <person name="Thoren M.H."/>
            <person name="Johannesson H."/>
        </authorList>
    </citation>
    <scope>NUCLEOTIDE SEQUENCE</scope>
    <source>
        <strain evidence="3">CBS 958.72</strain>
    </source>
</reference>
<feature type="region of interest" description="Disordered" evidence="1">
    <location>
        <begin position="1"/>
        <end position="55"/>
    </location>
</feature>
<protein>
    <submittedName>
        <fullName evidence="3">Uncharacterized protein</fullName>
    </submittedName>
</protein>
<feature type="compositionally biased region" description="Low complexity" evidence="1">
    <location>
        <begin position="299"/>
        <end position="318"/>
    </location>
</feature>
<feature type="region of interest" description="Disordered" evidence="1">
    <location>
        <begin position="101"/>
        <end position="128"/>
    </location>
</feature>
<feature type="transmembrane region" description="Helical" evidence="2">
    <location>
        <begin position="57"/>
        <end position="79"/>
    </location>
</feature>
<feature type="region of interest" description="Disordered" evidence="1">
    <location>
        <begin position="350"/>
        <end position="381"/>
    </location>
</feature>
<sequence length="381" mass="39276">MNSTSDSQSGNNHQQMPSSGQDNNGSETKHSSESNSASGDVGAKLRGRPSSGPREPVLRVGVAMVAVAMVAVAMVAAVVEGQGKRASYRRLGNLVGVDVETRDQSSRRRSHVSGDAAATAADGRHRPRLGNIVDETAFLATKPPCARKRLKNLALREKPRVGVPGCAPVAAGKGQKWCTVEKERKAGPAAVVHGNGDGELSVVSAEASAAPETDEDLDEAELEEKCTEIRGSIDGAIGILNTSKDNIAVATAIRASIRAQEKDRGPSSPGNAGARAPSAGVRADKGRTARPRAGRGRNPRGVAPRRAASPASSADSGSPPQPTEAAARLVPVPGSLLLGAGLHGHRHVSINTTGCFGRGVPTGDTEEKMPPKEQALQQLSA</sequence>
<feature type="region of interest" description="Disordered" evidence="1">
    <location>
        <begin position="258"/>
        <end position="325"/>
    </location>
</feature>
<name>A0AAE0MZM0_9PEZI</name>
<dbReference type="EMBL" id="JAULSN010000009">
    <property type="protein sequence ID" value="KAK3364753.1"/>
    <property type="molecule type" value="Genomic_DNA"/>
</dbReference>
<keyword evidence="4" id="KW-1185">Reference proteome</keyword>
<evidence type="ECO:0000313" key="4">
    <source>
        <dbReference type="Proteomes" id="UP001287356"/>
    </source>
</evidence>
<dbReference type="Proteomes" id="UP001287356">
    <property type="component" value="Unassembled WGS sequence"/>
</dbReference>